<name>A0ABV2QN31_9MICO</name>
<dbReference type="RefSeq" id="WP_354024562.1">
    <property type="nucleotide sequence ID" value="NZ_JBEPSJ010000002.1"/>
</dbReference>
<dbReference type="EMBL" id="JBEPSJ010000002">
    <property type="protein sequence ID" value="MET4582370.1"/>
    <property type="molecule type" value="Genomic_DNA"/>
</dbReference>
<gene>
    <name evidence="1" type="ORF">ABIE21_001880</name>
</gene>
<keyword evidence="1" id="KW-0540">Nuclease</keyword>
<keyword evidence="1" id="KW-0255">Endonuclease</keyword>
<reference evidence="1 2" key="1">
    <citation type="submission" date="2024-06" db="EMBL/GenBank/DDBJ databases">
        <title>Sorghum-associated microbial communities from plants grown in Nebraska, USA.</title>
        <authorList>
            <person name="Schachtman D."/>
        </authorList>
    </citation>
    <scope>NUCLEOTIDE SEQUENCE [LARGE SCALE GENOMIC DNA]</scope>
    <source>
        <strain evidence="1 2">2857</strain>
    </source>
</reference>
<evidence type="ECO:0000313" key="1">
    <source>
        <dbReference type="EMBL" id="MET4582370.1"/>
    </source>
</evidence>
<dbReference type="Proteomes" id="UP001549257">
    <property type="component" value="Unassembled WGS sequence"/>
</dbReference>
<keyword evidence="1" id="KW-0378">Hydrolase</keyword>
<proteinExistence type="predicted"/>
<sequence>MRRRSRLPSGLGPEFSVREARGAGVSRSRLRASDLRSSFRGARSIARATSPSNESGADFFARQREELLQRCRDYLPVAPTRFRFSGVTAAMVYGVPLPRAISRIETLEVAVAAGAQRPRRRGIVGRRLAVVPPPVVRHGLPLLPPEQVWLQLAGVLTLDELIIAGDYLVRRKRADTSVERLVAEVAISTGNHGTKLARLALRDIRAGTDSPKETELRLLIVRAGLPEPVIGHRIADADGYFVGVPDLAYVEERIAIDYDGEVHRTDESVFLDDIERRERFEDAEWRYVRVAKNHLKSPGTLLGRIAHYLRVRSPGG</sequence>
<protein>
    <submittedName>
        <fullName evidence="1">Very-short-patch-repair endonuclease</fullName>
    </submittedName>
</protein>
<dbReference type="Gene3D" id="3.40.960.10">
    <property type="entry name" value="VSR Endonuclease"/>
    <property type="match status" value="1"/>
</dbReference>
<keyword evidence="2" id="KW-1185">Reference proteome</keyword>
<accession>A0ABV2QN31</accession>
<evidence type="ECO:0000313" key="2">
    <source>
        <dbReference type="Proteomes" id="UP001549257"/>
    </source>
</evidence>
<organism evidence="1 2">
    <name type="scientific">Conyzicola nivalis</name>
    <dbReference type="NCBI Taxonomy" id="1477021"/>
    <lineage>
        <taxon>Bacteria</taxon>
        <taxon>Bacillati</taxon>
        <taxon>Actinomycetota</taxon>
        <taxon>Actinomycetes</taxon>
        <taxon>Micrococcales</taxon>
        <taxon>Microbacteriaceae</taxon>
        <taxon>Conyzicola</taxon>
    </lineage>
</organism>
<comment type="caution">
    <text evidence="1">The sequence shown here is derived from an EMBL/GenBank/DDBJ whole genome shotgun (WGS) entry which is preliminary data.</text>
</comment>
<dbReference type="GO" id="GO:0004519">
    <property type="term" value="F:endonuclease activity"/>
    <property type="evidence" value="ECO:0007669"/>
    <property type="project" value="UniProtKB-KW"/>
</dbReference>